<gene>
    <name evidence="2" type="ORF">C8N31_108187</name>
</gene>
<evidence type="ECO:0000259" key="1">
    <source>
        <dbReference type="Pfam" id="PF13946"/>
    </source>
</evidence>
<dbReference type="InterPro" id="IPR011049">
    <property type="entry name" value="Serralysin-like_metalloprot_C"/>
</dbReference>
<name>A0A2T6CCN8_9RHOB</name>
<protein>
    <submittedName>
        <fullName evidence="2">Uncharacterized protein DUF4214</fullName>
    </submittedName>
</protein>
<evidence type="ECO:0000313" key="2">
    <source>
        <dbReference type="EMBL" id="PTX73278.1"/>
    </source>
</evidence>
<dbReference type="SUPFAM" id="SSF51120">
    <property type="entry name" value="beta-Roll"/>
    <property type="match status" value="1"/>
</dbReference>
<dbReference type="GO" id="GO:0005509">
    <property type="term" value="F:calcium ion binding"/>
    <property type="evidence" value="ECO:0007669"/>
    <property type="project" value="InterPro"/>
</dbReference>
<dbReference type="InterPro" id="IPR025282">
    <property type="entry name" value="DUF4214"/>
</dbReference>
<comment type="caution">
    <text evidence="2">The sequence shown here is derived from an EMBL/GenBank/DDBJ whole genome shotgun (WGS) entry which is preliminary data.</text>
</comment>
<reference evidence="2 3" key="1">
    <citation type="submission" date="2018-04" db="EMBL/GenBank/DDBJ databases">
        <title>Genomic Encyclopedia of Archaeal and Bacterial Type Strains, Phase II (KMG-II): from individual species to whole genera.</title>
        <authorList>
            <person name="Goeker M."/>
        </authorList>
    </citation>
    <scope>NUCLEOTIDE SEQUENCE [LARGE SCALE GENOMIC DNA]</scope>
    <source>
        <strain evidence="2 3">DSM 12244</strain>
    </source>
</reference>
<dbReference type="InterPro" id="IPR001343">
    <property type="entry name" value="Hemolysn_Ca-bd"/>
</dbReference>
<proteinExistence type="predicted"/>
<dbReference type="PROSITE" id="PS00330">
    <property type="entry name" value="HEMOLYSIN_CALCIUM"/>
    <property type="match status" value="1"/>
</dbReference>
<dbReference type="Pfam" id="PF00353">
    <property type="entry name" value="HemolysinCabind"/>
    <property type="match status" value="1"/>
</dbReference>
<dbReference type="InterPro" id="IPR038255">
    <property type="entry name" value="PBS_linker_sf"/>
</dbReference>
<dbReference type="Pfam" id="PF13946">
    <property type="entry name" value="DUF4214"/>
    <property type="match status" value="1"/>
</dbReference>
<organism evidence="2 3">
    <name type="scientific">Sulfitobacter mediterraneus</name>
    <dbReference type="NCBI Taxonomy" id="83219"/>
    <lineage>
        <taxon>Bacteria</taxon>
        <taxon>Pseudomonadati</taxon>
        <taxon>Pseudomonadota</taxon>
        <taxon>Alphaproteobacteria</taxon>
        <taxon>Rhodobacterales</taxon>
        <taxon>Roseobacteraceae</taxon>
        <taxon>Sulfitobacter</taxon>
    </lineage>
</organism>
<accession>A0A2T6CCN8</accession>
<dbReference type="PRINTS" id="PR00313">
    <property type="entry name" value="CABNDNGRPT"/>
</dbReference>
<dbReference type="InterPro" id="IPR018511">
    <property type="entry name" value="Hemolysin-typ_Ca-bd_CS"/>
</dbReference>
<sequence>MRPVSEDYVDPTGAYTTFNNHFSTTSVTFEALGEAELRTTLTGTFQQDGDGRITGTIIGIRTTREEPSYVYDGVPIEQTVVQLDLNGVDFSHYPNAVNGNGQSNDLPWTNELDAAFFAGDDEITVEALSDGTTPLVVNGHDGDDRIQIEPEFYDFFGNVLVSDQILPDPDIDLTYDERWKTFAPSANAVIEGGAGDDYIQSSIGDDTVFGGSGDDFIFSYIGQDRLYGGPGNDELRSTEKGMFGGDVSSGATAVYDYPSSNFVINVEQNVARFHVGQQPLVPIDLYEGIGPSVPLDTVLLMRTITVEDKVADREGTDTLFNIDFLEFQDRTIDLNELSTFHFHTNDEVHHMTGDAAALNIGALRDAVELSDAQARELVEIYTAFFDRAPDALGLYFWAQHVVKGMSLEEVTGHLASSVEAQALFSFDDDPSAFISSVYQNVLNRAPDANGLAFWSGVLEGGQISRGELVLEIIRGTRAEASADDSAETLSQRTADALFLEAKTYLGLYFSSYMGMSNVEHADAVFETFDGGASSFAEAKTMIEDCHNAAMDPNTGELLITMVGITGGMFDA</sequence>
<dbReference type="AlphaFoldDB" id="A0A2T6CCN8"/>
<feature type="domain" description="DUF4214" evidence="1">
    <location>
        <begin position="415"/>
        <end position="474"/>
    </location>
</feature>
<dbReference type="Proteomes" id="UP000244092">
    <property type="component" value="Unassembled WGS sequence"/>
</dbReference>
<evidence type="ECO:0000313" key="3">
    <source>
        <dbReference type="Proteomes" id="UP000244092"/>
    </source>
</evidence>
<dbReference type="Gene3D" id="1.10.3130.20">
    <property type="entry name" value="Phycobilisome linker domain"/>
    <property type="match status" value="1"/>
</dbReference>
<dbReference type="EMBL" id="QBKU01000008">
    <property type="protein sequence ID" value="PTX73278.1"/>
    <property type="molecule type" value="Genomic_DNA"/>
</dbReference>
<dbReference type="Gene3D" id="2.150.10.10">
    <property type="entry name" value="Serralysin-like metalloprotease, C-terminal"/>
    <property type="match status" value="1"/>
</dbReference>